<dbReference type="PROSITE" id="PS00636">
    <property type="entry name" value="DNAJ_1"/>
    <property type="match status" value="1"/>
</dbReference>
<dbReference type="HAMAP" id="MF_01152">
    <property type="entry name" value="DnaJ"/>
    <property type="match status" value="1"/>
</dbReference>
<feature type="domain" description="J" evidence="10">
    <location>
        <begin position="5"/>
        <end position="70"/>
    </location>
</feature>
<dbReference type="Gene3D" id="1.10.287.110">
    <property type="entry name" value="DnaJ domain"/>
    <property type="match status" value="1"/>
</dbReference>
<keyword evidence="5" id="KW-0863">Zinc-finger</keyword>
<dbReference type="FunFam" id="2.60.260.20:FF:000005">
    <property type="entry name" value="Chaperone protein dnaJ 1, mitochondrial"/>
    <property type="match status" value="1"/>
</dbReference>
<dbReference type="OrthoDB" id="9779889at2"/>
<comment type="subcellular location">
    <subcellularLocation>
        <location evidence="9">Cytoplasm</location>
    </subcellularLocation>
</comment>
<keyword evidence="6 9" id="KW-0862">Zinc</keyword>
<comment type="function">
    <text evidence="9">Participates actively in the response to hyperosmotic and heat shock by preventing the aggregation of stress-denatured proteins and by disaggregating proteins, also in an autonomous, DnaK-independent fashion. Unfolded proteins bind initially to DnaJ; upon interaction with the DnaJ-bound protein, DnaK hydrolyzes its bound ATP, resulting in the formation of a stable complex. GrpE releases ADP from DnaK; ATP binding to DnaK triggers the release of the substrate protein, thus completing the reaction cycle. Several rounds of ATP-dependent interactions between DnaJ, DnaK and GrpE are required for fully efficient folding. Also involved, together with DnaK and GrpE, in the DNA replication of plasmids through activation of initiation proteins.</text>
</comment>
<keyword evidence="4 9" id="KW-0677">Repeat</keyword>
<evidence type="ECO:0000256" key="2">
    <source>
        <dbReference type="ARBA" id="ARBA00022705"/>
    </source>
</evidence>
<keyword evidence="12" id="KW-1185">Reference proteome</keyword>
<dbReference type="SUPFAM" id="SSF46565">
    <property type="entry name" value="Chaperone J-domain"/>
    <property type="match status" value="1"/>
</dbReference>
<gene>
    <name evidence="9" type="primary">dnaJ</name>
    <name evidence="11" type="ORF">IX38_11505</name>
</gene>
<dbReference type="GO" id="GO:0031072">
    <property type="term" value="F:heat shock protein binding"/>
    <property type="evidence" value="ECO:0007669"/>
    <property type="project" value="InterPro"/>
</dbReference>
<keyword evidence="8 9" id="KW-0143">Chaperone</keyword>
<dbReference type="InterPro" id="IPR036869">
    <property type="entry name" value="J_dom_sf"/>
</dbReference>
<dbReference type="SMART" id="SM00271">
    <property type="entry name" value="DnaJ"/>
    <property type="match status" value="1"/>
</dbReference>
<evidence type="ECO:0000256" key="1">
    <source>
        <dbReference type="ARBA" id="ARBA00022490"/>
    </source>
</evidence>
<evidence type="ECO:0000313" key="12">
    <source>
        <dbReference type="Proteomes" id="UP000028703"/>
    </source>
</evidence>
<sequence>MSKRDYYEVLEISKSASADEIKKAYRKMAIKYHPDKNPGDREAEEKFKEAAEAYEVLSDDQKRARYDQFGHAGMSGNGGYGGGGFGGGMNMEDIFSQFGDIFGGGFGGFGGNGGGRQQVKGSNLRIRIKLSLEEMVNGTQKTIKVKKMKMAEGATSKICPTCNGSGVQLKVMNTMFGQMQTQTTCGTCQGIGKVADKIPAGANAQGLIKDEEEISINIPAGARDGIQLNVRGKGNDAPFGGIPGDLLVIIEEEVDKTIKREGDNLHQELYISFAEAALGAKKEVPTVGGKVKITIDPGTQSGKILRLAGKGLPSIDSYGKGDMFIHINVWTPQKLTKEQKDFFEKQMLSGEMVAEPSGKEKTFFDKVKDLFN</sequence>
<evidence type="ECO:0000313" key="11">
    <source>
        <dbReference type="EMBL" id="KFF03589.1"/>
    </source>
</evidence>
<dbReference type="InterPro" id="IPR008971">
    <property type="entry name" value="HSP40/DnaJ_pept-bd"/>
</dbReference>
<dbReference type="PANTHER" id="PTHR43096">
    <property type="entry name" value="DNAJ HOMOLOG 1, MITOCHONDRIAL-RELATED"/>
    <property type="match status" value="1"/>
</dbReference>
<evidence type="ECO:0000256" key="5">
    <source>
        <dbReference type="ARBA" id="ARBA00022771"/>
    </source>
</evidence>
<organism evidence="11 12">
    <name type="scientific">Chryseobacterium luteum</name>
    <dbReference type="NCBI Taxonomy" id="421531"/>
    <lineage>
        <taxon>Bacteria</taxon>
        <taxon>Pseudomonadati</taxon>
        <taxon>Bacteroidota</taxon>
        <taxon>Flavobacteriia</taxon>
        <taxon>Flavobacteriales</taxon>
        <taxon>Weeksellaceae</taxon>
        <taxon>Chryseobacterium group</taxon>
        <taxon>Chryseobacterium</taxon>
    </lineage>
</organism>
<dbReference type="GO" id="GO:0042026">
    <property type="term" value="P:protein refolding"/>
    <property type="evidence" value="ECO:0007669"/>
    <property type="project" value="TreeGrafter"/>
</dbReference>
<dbReference type="RefSeq" id="WP_034704836.1">
    <property type="nucleotide sequence ID" value="NZ_JPRO01000008.1"/>
</dbReference>
<dbReference type="STRING" id="421531.IX38_11505"/>
<dbReference type="GO" id="GO:0005524">
    <property type="term" value="F:ATP binding"/>
    <property type="evidence" value="ECO:0007669"/>
    <property type="project" value="InterPro"/>
</dbReference>
<dbReference type="InterPro" id="IPR001623">
    <property type="entry name" value="DnaJ_domain"/>
</dbReference>
<reference evidence="11 12" key="1">
    <citation type="submission" date="2014-07" db="EMBL/GenBank/DDBJ databases">
        <title>Genome of Chryseobacterium luteum DSM 18605.</title>
        <authorList>
            <person name="Stropko S.J."/>
            <person name="Pipes S.E."/>
            <person name="Newman J.D."/>
        </authorList>
    </citation>
    <scope>NUCLEOTIDE SEQUENCE [LARGE SCALE GENOMIC DNA]</scope>
    <source>
        <strain evidence="11 12">DSM 18605</strain>
    </source>
</reference>
<keyword evidence="3 9" id="KW-0479">Metal-binding</keyword>
<dbReference type="Pfam" id="PF00226">
    <property type="entry name" value="DnaJ"/>
    <property type="match status" value="1"/>
</dbReference>
<dbReference type="GO" id="GO:0008270">
    <property type="term" value="F:zinc ion binding"/>
    <property type="evidence" value="ECO:0007669"/>
    <property type="project" value="UniProtKB-UniRule"/>
</dbReference>
<name>A0A085ZGM5_9FLAO</name>
<accession>A0A085ZGM5</accession>
<comment type="cofactor">
    <cofactor evidence="9">
        <name>Zn(2+)</name>
        <dbReference type="ChEBI" id="CHEBI:29105"/>
    </cofactor>
    <text evidence="9">Binds 2 Zn(2+) ions per monomer.</text>
</comment>
<evidence type="ECO:0000256" key="8">
    <source>
        <dbReference type="ARBA" id="ARBA00023186"/>
    </source>
</evidence>
<comment type="domain">
    <text evidence="9">The J domain is necessary and sufficient to stimulate DnaK ATPase activity. Zinc center 1 plays an important role in the autonomous, DnaK-independent chaperone activity of DnaJ. Zinc center 2 is essential for interaction with DnaK and for DnaJ activity.</text>
</comment>
<dbReference type="Proteomes" id="UP000028703">
    <property type="component" value="Unassembled WGS sequence"/>
</dbReference>
<dbReference type="AlphaFoldDB" id="A0A085ZGM5"/>
<dbReference type="SUPFAM" id="SSF57938">
    <property type="entry name" value="DnaJ/Hsp40 cysteine-rich domain"/>
    <property type="match status" value="1"/>
</dbReference>
<dbReference type="NCBIfam" id="NF008035">
    <property type="entry name" value="PRK10767.1"/>
    <property type="match status" value="1"/>
</dbReference>
<dbReference type="InterPro" id="IPR012724">
    <property type="entry name" value="DnaJ"/>
</dbReference>
<keyword evidence="7 9" id="KW-0346">Stress response</keyword>
<evidence type="ECO:0000256" key="4">
    <source>
        <dbReference type="ARBA" id="ARBA00022737"/>
    </source>
</evidence>
<evidence type="ECO:0000256" key="9">
    <source>
        <dbReference type="HAMAP-Rule" id="MF_01152"/>
    </source>
</evidence>
<evidence type="ECO:0000256" key="6">
    <source>
        <dbReference type="ARBA" id="ARBA00022833"/>
    </source>
</evidence>
<dbReference type="Gene3D" id="2.10.230.10">
    <property type="entry name" value="Heat shock protein DnaJ, cysteine-rich domain"/>
    <property type="match status" value="1"/>
</dbReference>
<evidence type="ECO:0000259" key="10">
    <source>
        <dbReference type="PROSITE" id="PS50076"/>
    </source>
</evidence>
<evidence type="ECO:0000256" key="7">
    <source>
        <dbReference type="ARBA" id="ARBA00023016"/>
    </source>
</evidence>
<comment type="caution">
    <text evidence="11">The sequence shown here is derived from an EMBL/GenBank/DDBJ whole genome shotgun (WGS) entry which is preliminary data.</text>
</comment>
<comment type="similarity">
    <text evidence="9">Belongs to the DnaJ family.</text>
</comment>
<dbReference type="PANTHER" id="PTHR43096:SF48">
    <property type="entry name" value="CHAPERONE PROTEIN DNAJ"/>
    <property type="match status" value="1"/>
</dbReference>
<dbReference type="GO" id="GO:0051082">
    <property type="term" value="F:unfolded protein binding"/>
    <property type="evidence" value="ECO:0007669"/>
    <property type="project" value="UniProtKB-UniRule"/>
</dbReference>
<dbReference type="CDD" id="cd10747">
    <property type="entry name" value="DnaJ_C"/>
    <property type="match status" value="1"/>
</dbReference>
<feature type="binding site" evidence="9">
    <location>
        <position position="162"/>
    </location>
    <ligand>
        <name>Zn(2+)</name>
        <dbReference type="ChEBI" id="CHEBI:29105"/>
        <label>2</label>
    </ligand>
</feature>
<keyword evidence="1 9" id="KW-0963">Cytoplasm</keyword>
<dbReference type="Gene3D" id="2.60.260.20">
    <property type="entry name" value="Urease metallochaperone UreE, N-terminal domain"/>
    <property type="match status" value="2"/>
</dbReference>
<keyword evidence="2 9" id="KW-0235">DNA replication</keyword>
<dbReference type="FunFam" id="1.10.287.110:FF:000034">
    <property type="entry name" value="Chaperone protein DnaJ"/>
    <property type="match status" value="1"/>
</dbReference>
<dbReference type="CDD" id="cd10719">
    <property type="entry name" value="DnaJ_zf"/>
    <property type="match status" value="1"/>
</dbReference>
<dbReference type="GO" id="GO:0006260">
    <property type="term" value="P:DNA replication"/>
    <property type="evidence" value="ECO:0007669"/>
    <property type="project" value="UniProtKB-KW"/>
</dbReference>
<dbReference type="EMBL" id="JPRO01000008">
    <property type="protein sequence ID" value="KFF03589.1"/>
    <property type="molecule type" value="Genomic_DNA"/>
</dbReference>
<dbReference type="InterPro" id="IPR018253">
    <property type="entry name" value="DnaJ_domain_CS"/>
</dbReference>
<dbReference type="InterPro" id="IPR001305">
    <property type="entry name" value="HSP_DnaJ_Cys-rich_dom"/>
</dbReference>
<dbReference type="Pfam" id="PF00684">
    <property type="entry name" value="DnaJ_CXXCXGXG"/>
    <property type="match status" value="1"/>
</dbReference>
<dbReference type="Pfam" id="PF01556">
    <property type="entry name" value="DnaJ_C"/>
    <property type="match status" value="1"/>
</dbReference>
<proteinExistence type="inferred from homology"/>
<dbReference type="eggNOG" id="COG0484">
    <property type="taxonomic scope" value="Bacteria"/>
</dbReference>
<comment type="caution">
    <text evidence="9">Lacks conserved residue(s) required for the propagation of feature annotation.</text>
</comment>
<feature type="binding site" evidence="9">
    <location>
        <position position="159"/>
    </location>
    <ligand>
        <name>Zn(2+)</name>
        <dbReference type="ChEBI" id="CHEBI:29105"/>
        <label>2</label>
    </ligand>
</feature>
<evidence type="ECO:0000256" key="3">
    <source>
        <dbReference type="ARBA" id="ARBA00022723"/>
    </source>
</evidence>
<feature type="binding site" evidence="9">
    <location>
        <position position="185"/>
    </location>
    <ligand>
        <name>Zn(2+)</name>
        <dbReference type="ChEBI" id="CHEBI:29105"/>
        <label>2</label>
    </ligand>
</feature>
<dbReference type="GO" id="GO:0005737">
    <property type="term" value="C:cytoplasm"/>
    <property type="evidence" value="ECO:0007669"/>
    <property type="project" value="UniProtKB-SubCell"/>
</dbReference>
<comment type="subunit">
    <text evidence="9">Homodimer.</text>
</comment>
<dbReference type="PROSITE" id="PS50076">
    <property type="entry name" value="DNAJ_2"/>
    <property type="match status" value="1"/>
</dbReference>
<dbReference type="InterPro" id="IPR002939">
    <property type="entry name" value="DnaJ_C"/>
</dbReference>
<dbReference type="CDD" id="cd06257">
    <property type="entry name" value="DnaJ"/>
    <property type="match status" value="1"/>
</dbReference>
<feature type="binding site" evidence="9">
    <location>
        <position position="188"/>
    </location>
    <ligand>
        <name>Zn(2+)</name>
        <dbReference type="ChEBI" id="CHEBI:29105"/>
        <label>2</label>
    </ligand>
</feature>
<dbReference type="GO" id="GO:0009408">
    <property type="term" value="P:response to heat"/>
    <property type="evidence" value="ECO:0007669"/>
    <property type="project" value="InterPro"/>
</dbReference>
<dbReference type="SUPFAM" id="SSF49493">
    <property type="entry name" value="HSP40/DnaJ peptide-binding domain"/>
    <property type="match status" value="2"/>
</dbReference>
<dbReference type="PRINTS" id="PR00625">
    <property type="entry name" value="JDOMAIN"/>
</dbReference>
<protein>
    <recommendedName>
        <fullName evidence="9">Chaperone protein DnaJ</fullName>
    </recommendedName>
</protein>
<dbReference type="InterPro" id="IPR036410">
    <property type="entry name" value="HSP_DnaJ_Cys-rich_dom_sf"/>
</dbReference>